<reference evidence="1 2" key="1">
    <citation type="submission" date="2016-04" db="EMBL/GenBank/DDBJ databases">
        <title>Genome analyses suggest a sexual origin of heterokaryosis in a supposedly ancient asexual fungus.</title>
        <authorList>
            <person name="Ropars J."/>
            <person name="Sedzielewska K."/>
            <person name="Noel J."/>
            <person name="Charron P."/>
            <person name="Farinelli L."/>
            <person name="Marton T."/>
            <person name="Kruger M."/>
            <person name="Pelin A."/>
            <person name="Brachmann A."/>
            <person name="Corradi N."/>
        </authorList>
    </citation>
    <scope>NUCLEOTIDE SEQUENCE [LARGE SCALE GENOMIC DNA]</scope>
    <source>
        <strain evidence="1 2">C2</strain>
    </source>
</reference>
<reference evidence="1 2" key="2">
    <citation type="submission" date="2017-10" db="EMBL/GenBank/DDBJ databases">
        <title>Extensive intraspecific genome diversity in a model arbuscular mycorrhizal fungus.</title>
        <authorList>
            <person name="Chen E.C.H."/>
            <person name="Morin E."/>
            <person name="Baudet D."/>
            <person name="Noel J."/>
            <person name="Ndikumana S."/>
            <person name="Charron P."/>
            <person name="St-Onge C."/>
            <person name="Giorgi J."/>
            <person name="Grigoriev I.V."/>
            <person name="Roux C."/>
            <person name="Martin F.M."/>
            <person name="Corradi N."/>
        </authorList>
    </citation>
    <scope>NUCLEOTIDE SEQUENCE [LARGE SCALE GENOMIC DNA]</scope>
    <source>
        <strain evidence="1 2">C2</strain>
    </source>
</reference>
<gene>
    <name evidence="1" type="ORF">RhiirC2_842361</name>
</gene>
<dbReference type="VEuPathDB" id="FungiDB:RhiirFUN_020543"/>
<evidence type="ECO:0000313" key="1">
    <source>
        <dbReference type="EMBL" id="PKK79759.1"/>
    </source>
</evidence>
<accession>A0A2N1P0V0</accession>
<dbReference type="AlphaFoldDB" id="A0A2N1P0V0"/>
<name>A0A2N1P0V0_9GLOM</name>
<dbReference type="VEuPathDB" id="FungiDB:RhiirA1_467911"/>
<evidence type="ECO:0000313" key="2">
    <source>
        <dbReference type="Proteomes" id="UP000233469"/>
    </source>
</evidence>
<dbReference type="VEuPathDB" id="FungiDB:FUN_015445"/>
<proteinExistence type="predicted"/>
<comment type="caution">
    <text evidence="1">The sequence shown here is derived from an EMBL/GenBank/DDBJ whole genome shotgun (WGS) entry which is preliminary data.</text>
</comment>
<protein>
    <submittedName>
        <fullName evidence="1">Uncharacterized protein</fullName>
    </submittedName>
</protein>
<organism evidence="1 2">
    <name type="scientific">Rhizophagus irregularis</name>
    <dbReference type="NCBI Taxonomy" id="588596"/>
    <lineage>
        <taxon>Eukaryota</taxon>
        <taxon>Fungi</taxon>
        <taxon>Fungi incertae sedis</taxon>
        <taxon>Mucoromycota</taxon>
        <taxon>Glomeromycotina</taxon>
        <taxon>Glomeromycetes</taxon>
        <taxon>Glomerales</taxon>
        <taxon>Glomeraceae</taxon>
        <taxon>Rhizophagus</taxon>
    </lineage>
</organism>
<sequence length="181" mass="21080">MPNKASNLVSFFSKNEDPNQCFLHIEELEKLRNKQKSNKKRFQQSLIEIPDIENANVSKDVPLIKGNYVFVKYGNQMYIGRIMAIYYEAYSNTCFANEPITTLDDVSYISLHVYIPIHLDLFSDVVQEGCYILTHHLASNIFYHILPSGILIEGNILKLLGNEKKYYFEYFGRKDIIKKIL</sequence>
<dbReference type="Proteomes" id="UP000233469">
    <property type="component" value="Unassembled WGS sequence"/>
</dbReference>
<dbReference type="EMBL" id="LLXL01000034">
    <property type="protein sequence ID" value="PKK79759.1"/>
    <property type="molecule type" value="Genomic_DNA"/>
</dbReference>